<organism evidence="2 3">
    <name type="scientific">Euplotes crassus</name>
    <dbReference type="NCBI Taxonomy" id="5936"/>
    <lineage>
        <taxon>Eukaryota</taxon>
        <taxon>Sar</taxon>
        <taxon>Alveolata</taxon>
        <taxon>Ciliophora</taxon>
        <taxon>Intramacronucleata</taxon>
        <taxon>Spirotrichea</taxon>
        <taxon>Hypotrichia</taxon>
        <taxon>Euplotida</taxon>
        <taxon>Euplotidae</taxon>
        <taxon>Moneuplotes</taxon>
    </lineage>
</organism>
<feature type="compositionally biased region" description="Basic and acidic residues" evidence="1">
    <location>
        <begin position="100"/>
        <end position="112"/>
    </location>
</feature>
<gene>
    <name evidence="2" type="ORF">ECRASSUSDP1_LOCUS17524</name>
</gene>
<feature type="compositionally biased region" description="Basic and acidic residues" evidence="1">
    <location>
        <begin position="18"/>
        <end position="31"/>
    </location>
</feature>
<feature type="region of interest" description="Disordered" evidence="1">
    <location>
        <begin position="1"/>
        <end position="46"/>
    </location>
</feature>
<protein>
    <submittedName>
        <fullName evidence="2">Uncharacterized protein</fullName>
    </submittedName>
</protein>
<accession>A0AAD1XNU8</accession>
<name>A0AAD1XNU8_EUPCR</name>
<feature type="region of interest" description="Disordered" evidence="1">
    <location>
        <begin position="178"/>
        <end position="229"/>
    </location>
</feature>
<evidence type="ECO:0000313" key="3">
    <source>
        <dbReference type="Proteomes" id="UP001295684"/>
    </source>
</evidence>
<feature type="region of interest" description="Disordered" evidence="1">
    <location>
        <begin position="74"/>
        <end position="133"/>
    </location>
</feature>
<evidence type="ECO:0000313" key="2">
    <source>
        <dbReference type="EMBL" id="CAI2376155.1"/>
    </source>
</evidence>
<feature type="compositionally biased region" description="Basic and acidic residues" evidence="1">
    <location>
        <begin position="188"/>
        <end position="205"/>
    </location>
</feature>
<feature type="compositionally biased region" description="Basic residues" evidence="1">
    <location>
        <begin position="206"/>
        <end position="222"/>
    </location>
</feature>
<sequence length="238" mass="27420">MVKKESKYKTNKKVSKKPTQETKKHNADHKAAQKLPDSIGHIGDGLGDKKIIQSIDEITGSTCLKVYTDNSHYEVIDKKSQRKKKNRTKKAGLSDEEDKYEGSKEAHEEYPKYKVQTLQDHKNENPEIDQDSEEYAYQQKLINKENTKKKKKSMFLEGNPNHMLDQVDMSDAFENSEKEVHNMGGMDAGKKETLSDSDEQSDKHYGIKNKNRTRKKNTHKKIIKAETSKGLEYFHAKS</sequence>
<feature type="compositionally biased region" description="Basic residues" evidence="1">
    <location>
        <begin position="80"/>
        <end position="90"/>
    </location>
</feature>
<dbReference type="EMBL" id="CAMPGE010017694">
    <property type="protein sequence ID" value="CAI2376155.1"/>
    <property type="molecule type" value="Genomic_DNA"/>
</dbReference>
<comment type="caution">
    <text evidence="2">The sequence shown here is derived from an EMBL/GenBank/DDBJ whole genome shotgun (WGS) entry which is preliminary data.</text>
</comment>
<evidence type="ECO:0000256" key="1">
    <source>
        <dbReference type="SAM" id="MobiDB-lite"/>
    </source>
</evidence>
<reference evidence="2" key="1">
    <citation type="submission" date="2023-07" db="EMBL/GenBank/DDBJ databases">
        <authorList>
            <consortium name="AG Swart"/>
            <person name="Singh M."/>
            <person name="Singh A."/>
            <person name="Seah K."/>
            <person name="Emmerich C."/>
        </authorList>
    </citation>
    <scope>NUCLEOTIDE SEQUENCE</scope>
    <source>
        <strain evidence="2">DP1</strain>
    </source>
</reference>
<dbReference type="Proteomes" id="UP001295684">
    <property type="component" value="Unassembled WGS sequence"/>
</dbReference>
<keyword evidence="3" id="KW-1185">Reference proteome</keyword>
<proteinExistence type="predicted"/>
<dbReference type="AlphaFoldDB" id="A0AAD1XNU8"/>